<dbReference type="EnsemblProtists" id="EKX43160">
    <property type="protein sequence ID" value="EKX43160"/>
    <property type="gene ID" value="GUITHDRAFT_110887"/>
</dbReference>
<dbReference type="PaxDb" id="55529-EKX43160"/>
<feature type="compositionally biased region" description="Basic and acidic residues" evidence="1">
    <location>
        <begin position="347"/>
        <end position="360"/>
    </location>
</feature>
<feature type="compositionally biased region" description="Low complexity" evidence="1">
    <location>
        <begin position="103"/>
        <end position="133"/>
    </location>
</feature>
<dbReference type="KEGG" id="gtt:GUITHDRAFT_110887"/>
<evidence type="ECO:0000313" key="2">
    <source>
        <dbReference type="EMBL" id="EKX43160.1"/>
    </source>
</evidence>
<feature type="compositionally biased region" description="Low complexity" evidence="1">
    <location>
        <begin position="446"/>
        <end position="457"/>
    </location>
</feature>
<accession>L1J4Z6</accession>
<feature type="compositionally biased region" description="Basic and acidic residues" evidence="1">
    <location>
        <begin position="269"/>
        <end position="280"/>
    </location>
</feature>
<feature type="compositionally biased region" description="Basic and acidic residues" evidence="1">
    <location>
        <begin position="183"/>
        <end position="227"/>
    </location>
</feature>
<dbReference type="OrthoDB" id="2756873at2759"/>
<name>L1J4Z6_GUITC</name>
<evidence type="ECO:0000313" key="3">
    <source>
        <dbReference type="EnsemblProtists" id="EKX43160"/>
    </source>
</evidence>
<dbReference type="GeneID" id="17299782"/>
<feature type="compositionally biased region" description="Basic and acidic residues" evidence="1">
    <location>
        <begin position="435"/>
        <end position="445"/>
    </location>
</feature>
<sequence>MTTTGVLKASETMFDKLSRSELQKIAKMHGIKATQTNAKIIGELIAKGVQLEEQGEAGQTDAVEQLEQRGKQNKRGKKAAEMQEDNHVRGKVKNGEVAAQTDSSSPSSSSTTTTTTTSSSSSVTTITTSSSPSNYSEMSRSELQALAKSRGVKANQKTADIIANLIALDGETAPDAMSAPVVDAKKMNVEKEEAQAQQEREQEHEQQEHEQEQDDQHKTIVDNQEHVEDQEDGDTNMSAGKGEEEENCHQPEEAQYASYVSEQEQEDVEQQKQQDLDDGARGPSKSAAAAHEEEPVKSSKQGKKSLSMQRPVVKSVRASVCFKPAPKVAPSVPSRMSMKPVGVGMKRKAEGVEERQDGRPAEAGNGKGPQYKRYKGKLPPFEFNERSIFVKPVAKPASHRASVASAVVKPGQLDKSKNLQPLRAMNAPPLKMAAVKEEKKDKEGKAASSRATLSATLHPNKENMRDTAVRQKAAVPAEKSNKGVRRRESSGEVCLPEGLPVFIT</sequence>
<dbReference type="RefSeq" id="XP_005830140.1">
    <property type="nucleotide sequence ID" value="XM_005830083.1"/>
</dbReference>
<evidence type="ECO:0000256" key="1">
    <source>
        <dbReference type="SAM" id="MobiDB-lite"/>
    </source>
</evidence>
<organism evidence="2">
    <name type="scientific">Guillardia theta (strain CCMP2712)</name>
    <name type="common">Cryptophyte</name>
    <dbReference type="NCBI Taxonomy" id="905079"/>
    <lineage>
        <taxon>Eukaryota</taxon>
        <taxon>Cryptophyceae</taxon>
        <taxon>Pyrenomonadales</taxon>
        <taxon>Geminigeraceae</taxon>
        <taxon>Guillardia</taxon>
    </lineage>
</organism>
<evidence type="ECO:0000313" key="4">
    <source>
        <dbReference type="Proteomes" id="UP000011087"/>
    </source>
</evidence>
<feature type="region of interest" description="Disordered" evidence="1">
    <location>
        <begin position="435"/>
        <end position="491"/>
    </location>
</feature>
<proteinExistence type="predicted"/>
<feature type="compositionally biased region" description="Basic and acidic residues" evidence="1">
    <location>
        <begin position="459"/>
        <end position="469"/>
    </location>
</feature>
<dbReference type="Proteomes" id="UP000011087">
    <property type="component" value="Unassembled WGS sequence"/>
</dbReference>
<dbReference type="HOGENOM" id="CLU_541273_0_0_1"/>
<keyword evidence="4" id="KW-1185">Reference proteome</keyword>
<feature type="region of interest" description="Disordered" evidence="1">
    <location>
        <begin position="326"/>
        <end position="377"/>
    </location>
</feature>
<feature type="region of interest" description="Disordered" evidence="1">
    <location>
        <begin position="53"/>
        <end position="142"/>
    </location>
</feature>
<reference evidence="4" key="2">
    <citation type="submission" date="2012-11" db="EMBL/GenBank/DDBJ databases">
        <authorList>
            <person name="Kuo A."/>
            <person name="Curtis B.A."/>
            <person name="Tanifuji G."/>
            <person name="Burki F."/>
            <person name="Gruber A."/>
            <person name="Irimia M."/>
            <person name="Maruyama S."/>
            <person name="Arias M.C."/>
            <person name="Ball S.G."/>
            <person name="Gile G.H."/>
            <person name="Hirakawa Y."/>
            <person name="Hopkins J.F."/>
            <person name="Rensing S.A."/>
            <person name="Schmutz J."/>
            <person name="Symeonidi A."/>
            <person name="Elias M."/>
            <person name="Eveleigh R.J."/>
            <person name="Herman E.K."/>
            <person name="Klute M.J."/>
            <person name="Nakayama T."/>
            <person name="Obornik M."/>
            <person name="Reyes-Prieto A."/>
            <person name="Armbrust E.V."/>
            <person name="Aves S.J."/>
            <person name="Beiko R.G."/>
            <person name="Coutinho P."/>
            <person name="Dacks J.B."/>
            <person name="Durnford D.G."/>
            <person name="Fast N.M."/>
            <person name="Green B.R."/>
            <person name="Grisdale C."/>
            <person name="Hempe F."/>
            <person name="Henrissat B."/>
            <person name="Hoppner M.P."/>
            <person name="Ishida K.-I."/>
            <person name="Kim E."/>
            <person name="Koreny L."/>
            <person name="Kroth P.G."/>
            <person name="Liu Y."/>
            <person name="Malik S.-B."/>
            <person name="Maier U.G."/>
            <person name="McRose D."/>
            <person name="Mock T."/>
            <person name="Neilson J.A."/>
            <person name="Onodera N.T."/>
            <person name="Poole A.M."/>
            <person name="Pritham E.J."/>
            <person name="Richards T.A."/>
            <person name="Rocap G."/>
            <person name="Roy S.W."/>
            <person name="Sarai C."/>
            <person name="Schaack S."/>
            <person name="Shirato S."/>
            <person name="Slamovits C.H."/>
            <person name="Spencer D.F."/>
            <person name="Suzuki S."/>
            <person name="Worden A.Z."/>
            <person name="Zauner S."/>
            <person name="Barry K."/>
            <person name="Bell C."/>
            <person name="Bharti A.K."/>
            <person name="Crow J.A."/>
            <person name="Grimwood J."/>
            <person name="Kramer R."/>
            <person name="Lindquist E."/>
            <person name="Lucas S."/>
            <person name="Salamov A."/>
            <person name="McFadden G.I."/>
            <person name="Lane C.E."/>
            <person name="Keeling P.J."/>
            <person name="Gray M.W."/>
            <person name="Grigoriev I.V."/>
            <person name="Archibald J.M."/>
        </authorList>
    </citation>
    <scope>NUCLEOTIDE SEQUENCE</scope>
    <source>
        <strain evidence="4">CCMP2712</strain>
    </source>
</reference>
<reference evidence="2 4" key="1">
    <citation type="journal article" date="2012" name="Nature">
        <title>Algal genomes reveal evolutionary mosaicism and the fate of nucleomorphs.</title>
        <authorList>
            <consortium name="DOE Joint Genome Institute"/>
            <person name="Curtis B.A."/>
            <person name="Tanifuji G."/>
            <person name="Burki F."/>
            <person name="Gruber A."/>
            <person name="Irimia M."/>
            <person name="Maruyama S."/>
            <person name="Arias M.C."/>
            <person name="Ball S.G."/>
            <person name="Gile G.H."/>
            <person name="Hirakawa Y."/>
            <person name="Hopkins J.F."/>
            <person name="Kuo A."/>
            <person name="Rensing S.A."/>
            <person name="Schmutz J."/>
            <person name="Symeonidi A."/>
            <person name="Elias M."/>
            <person name="Eveleigh R.J."/>
            <person name="Herman E.K."/>
            <person name="Klute M.J."/>
            <person name="Nakayama T."/>
            <person name="Obornik M."/>
            <person name="Reyes-Prieto A."/>
            <person name="Armbrust E.V."/>
            <person name="Aves S.J."/>
            <person name="Beiko R.G."/>
            <person name="Coutinho P."/>
            <person name="Dacks J.B."/>
            <person name="Durnford D.G."/>
            <person name="Fast N.M."/>
            <person name="Green B.R."/>
            <person name="Grisdale C.J."/>
            <person name="Hempel F."/>
            <person name="Henrissat B."/>
            <person name="Hoppner M.P."/>
            <person name="Ishida K."/>
            <person name="Kim E."/>
            <person name="Koreny L."/>
            <person name="Kroth P.G."/>
            <person name="Liu Y."/>
            <person name="Malik S.B."/>
            <person name="Maier U.G."/>
            <person name="McRose D."/>
            <person name="Mock T."/>
            <person name="Neilson J.A."/>
            <person name="Onodera N.T."/>
            <person name="Poole A.M."/>
            <person name="Pritham E.J."/>
            <person name="Richards T.A."/>
            <person name="Rocap G."/>
            <person name="Roy S.W."/>
            <person name="Sarai C."/>
            <person name="Schaack S."/>
            <person name="Shirato S."/>
            <person name="Slamovits C.H."/>
            <person name="Spencer D.F."/>
            <person name="Suzuki S."/>
            <person name="Worden A.Z."/>
            <person name="Zauner S."/>
            <person name="Barry K."/>
            <person name="Bell C."/>
            <person name="Bharti A.K."/>
            <person name="Crow J.A."/>
            <person name="Grimwood J."/>
            <person name="Kramer R."/>
            <person name="Lindquist E."/>
            <person name="Lucas S."/>
            <person name="Salamov A."/>
            <person name="McFadden G.I."/>
            <person name="Lane C.E."/>
            <person name="Keeling P.J."/>
            <person name="Gray M.W."/>
            <person name="Grigoriev I.V."/>
            <person name="Archibald J.M."/>
        </authorList>
    </citation>
    <scope>NUCLEOTIDE SEQUENCE</scope>
    <source>
        <strain evidence="2 4">CCMP2712</strain>
    </source>
</reference>
<feature type="compositionally biased region" description="Basic and acidic residues" evidence="1">
    <location>
        <begin position="78"/>
        <end position="88"/>
    </location>
</feature>
<gene>
    <name evidence="2" type="ORF">GUITHDRAFT_110887</name>
</gene>
<reference evidence="3" key="3">
    <citation type="submission" date="2016-03" db="UniProtKB">
        <authorList>
            <consortium name="EnsemblProtists"/>
        </authorList>
    </citation>
    <scope>IDENTIFICATION</scope>
</reference>
<dbReference type="EMBL" id="JH993012">
    <property type="protein sequence ID" value="EKX43160.1"/>
    <property type="molecule type" value="Genomic_DNA"/>
</dbReference>
<protein>
    <submittedName>
        <fullName evidence="2 3">Uncharacterized protein</fullName>
    </submittedName>
</protein>
<feature type="region of interest" description="Disordered" evidence="1">
    <location>
        <begin position="169"/>
        <end position="310"/>
    </location>
</feature>
<dbReference type="AlphaFoldDB" id="L1J4Z6"/>